<keyword evidence="4" id="KW-0239">DNA-directed DNA polymerase</keyword>
<dbReference type="Gene3D" id="1.10.150.20">
    <property type="entry name" value="5' to 3' exonuclease, C-terminal subdomain"/>
    <property type="match status" value="1"/>
</dbReference>
<dbReference type="SUPFAM" id="SSF54495">
    <property type="entry name" value="UBC-like"/>
    <property type="match status" value="1"/>
</dbReference>
<sequence>LTFVCKLVKNFRYLCDDDVPVVETCLQGRHRNLKYSCQCNSRNPLGIDMIPDKWNHILFPNSSETSVDKEQLENCVRRILSTLGSSAESDLKANLLGKSNDCTEENISDNTSRFDSIADAVAEKFPSLEGSNLDEHFKIIAQRYGDTYKKLLDKFSKFPLPPINQSWIFQPGWTKYSFQGEHPIAVDYPDDDALILDVEVCVNAGKHPTIAVALSDTAWYSWCSKRLFNLRYHYTNKVDLDDLIPLGRKADDPERIIIGHNVGFDRTFVKEEYFLKSSRLRFWDTMSMHIAVCGLAGDQRVLFMAARKGNRTKASEEALEHTENSTKASNVLGFQNWKWLDVTSTNSLLEVHRFHCPNSELFVDKELRDLFLVGTMSDIREHFQSLMTYCATDVAATFEVFSILMDQFWQRFPHPVTFVGMLEMGTSYLPTNAKWQHYMTASDKTQRTFQNQVGALLQEKARQACNLLYNDRYKDDPWLWNENWDVGKEPKRITTFKRKTTETVSEYAKRVWDESMKKQNRKSMNRRLPAWYRNLLQNNMQLERWDEVDVFNAFPEISNNESAINLSAQMRLAFKLLRVHWNGYPLYFSDAYGWGYLVPGRTSNLSQFEEEQPGRYIVEENVVFPYKSVEAFVMLRRGKIDQPVYGAVTDGREVELRAMQWLDKGIHIDSTVQQYFFQRNQLTSKPEGTFAADRPENVNGIGPLNERVNLPGVWFYKLPHKDSPMSSVFNPLGKCMIPYIQNGDLQSDDPDNLRLITAFNSMCSYWKNNRDRIVPQMVVSLTCFQDACEIAPDDEISVILPRVVCVGTVTRRSVEPTWMTVSNPEPDRIGSELRGLIIAPNGYRFVGADVDSQELWIAALFSDSYGVKIHGSTPISWILLKGDKSKGTDQHSLTAKEMGVSRSQAKILNYGRIYGAGRPFATRLLKTFLPTLSDEDVKKMARKLYRKTKGSAVYLRELTEKGRTAVKLLKKEHNVDIMLYDGDFIKESDIGELLSESDLFNALEKIARSPQPRTPILGCRISRALEPEVVNEDSVAFFSKIDIDHVLRKEVDVDCITPSNPFGLTACYNIPFEDHRSWNENHPAGFSANPMRVGEKKYDFYNWVCYIPGAKESSWEGGLYQLLMCFPESYPCTPPRCTFIPPLFHPNIHASGVVQWSFLDSSKQWVQSMKIGDILVGLQQLLAEPCLDEVVHNEAYTVLCTDPAAYDFIIQQLAKKFKPVT</sequence>
<evidence type="ECO:0000313" key="8">
    <source>
        <dbReference type="Proteomes" id="UP000054843"/>
    </source>
</evidence>
<evidence type="ECO:0000256" key="1">
    <source>
        <dbReference type="ARBA" id="ARBA00012417"/>
    </source>
</evidence>
<dbReference type="Pfam" id="PF18136">
    <property type="entry name" value="DNApol_Exo"/>
    <property type="match status" value="1"/>
</dbReference>
<evidence type="ECO:0000259" key="6">
    <source>
        <dbReference type="PROSITE" id="PS50127"/>
    </source>
</evidence>
<evidence type="ECO:0000256" key="3">
    <source>
        <dbReference type="ARBA" id="ARBA00022695"/>
    </source>
</evidence>
<dbReference type="AlphaFoldDB" id="A0A0V1M8Q0"/>
<dbReference type="EC" id="2.7.7.7" evidence="1"/>
<dbReference type="GO" id="GO:0003677">
    <property type="term" value="F:DNA binding"/>
    <property type="evidence" value="ECO:0007669"/>
    <property type="project" value="InterPro"/>
</dbReference>
<name>A0A0V1M8Q0_9BILA</name>
<dbReference type="InterPro" id="IPR000608">
    <property type="entry name" value="UBC"/>
</dbReference>
<dbReference type="PANTHER" id="PTHR10267">
    <property type="entry name" value="DNA POLYMERASE SUBUNIT GAMMA-1"/>
    <property type="match status" value="1"/>
</dbReference>
<feature type="domain" description="UBC core" evidence="6">
    <location>
        <begin position="1066"/>
        <end position="1219"/>
    </location>
</feature>
<dbReference type="GO" id="GO:0008408">
    <property type="term" value="F:3'-5' exonuclease activity"/>
    <property type="evidence" value="ECO:0007669"/>
    <property type="project" value="TreeGrafter"/>
</dbReference>
<dbReference type="SUPFAM" id="SSF53098">
    <property type="entry name" value="Ribonuclease H-like"/>
    <property type="match status" value="1"/>
</dbReference>
<dbReference type="SUPFAM" id="SSF56672">
    <property type="entry name" value="DNA/RNA polymerases"/>
    <property type="match status" value="1"/>
</dbReference>
<dbReference type="InterPro" id="IPR002297">
    <property type="entry name" value="DNA-dir_DNA_pol_A_mt"/>
</dbReference>
<dbReference type="SMART" id="SM00482">
    <property type="entry name" value="POLAc"/>
    <property type="match status" value="1"/>
</dbReference>
<evidence type="ECO:0000256" key="5">
    <source>
        <dbReference type="ARBA" id="ARBA00031966"/>
    </source>
</evidence>
<organism evidence="7 8">
    <name type="scientific">Trichinella papuae</name>
    <dbReference type="NCBI Taxonomy" id="268474"/>
    <lineage>
        <taxon>Eukaryota</taxon>
        <taxon>Metazoa</taxon>
        <taxon>Ecdysozoa</taxon>
        <taxon>Nematoda</taxon>
        <taxon>Enoplea</taxon>
        <taxon>Dorylaimia</taxon>
        <taxon>Trichinellida</taxon>
        <taxon>Trichinellidae</taxon>
        <taxon>Trichinella</taxon>
    </lineage>
</organism>
<keyword evidence="3" id="KW-0548">Nucleotidyltransferase</keyword>
<dbReference type="InterPro" id="IPR019760">
    <property type="entry name" value="DNA-dir_DNA_pol_A_CS"/>
</dbReference>
<evidence type="ECO:0000256" key="4">
    <source>
        <dbReference type="ARBA" id="ARBA00022932"/>
    </source>
</evidence>
<dbReference type="GO" id="GO:0006264">
    <property type="term" value="P:mitochondrial DNA replication"/>
    <property type="evidence" value="ECO:0007669"/>
    <property type="project" value="TreeGrafter"/>
</dbReference>
<dbReference type="PROSITE" id="PS00447">
    <property type="entry name" value="DNA_POLYMERASE_A"/>
    <property type="match status" value="1"/>
</dbReference>
<evidence type="ECO:0000313" key="7">
    <source>
        <dbReference type="EMBL" id="KRZ68087.1"/>
    </source>
</evidence>
<reference evidence="7 8" key="1">
    <citation type="submission" date="2015-01" db="EMBL/GenBank/DDBJ databases">
        <title>Evolution of Trichinella species and genotypes.</title>
        <authorList>
            <person name="Korhonen P.K."/>
            <person name="Edoardo P."/>
            <person name="Giuseppe L.R."/>
            <person name="Gasser R.B."/>
        </authorList>
    </citation>
    <scope>NUCLEOTIDE SEQUENCE [LARGE SCALE GENOMIC DNA]</scope>
    <source>
        <strain evidence="7">ISS1980</strain>
    </source>
</reference>
<accession>A0A0V1M8Q0</accession>
<dbReference type="InterPro" id="IPR043502">
    <property type="entry name" value="DNA/RNA_pol_sf"/>
</dbReference>
<proteinExistence type="predicted"/>
<dbReference type="SMART" id="SM00212">
    <property type="entry name" value="UBCc"/>
    <property type="match status" value="1"/>
</dbReference>
<dbReference type="InterPro" id="IPR041336">
    <property type="entry name" value="DNApol_Exo"/>
</dbReference>
<dbReference type="InterPro" id="IPR012337">
    <property type="entry name" value="RNaseH-like_sf"/>
</dbReference>
<evidence type="ECO:0000256" key="2">
    <source>
        <dbReference type="ARBA" id="ARBA00022679"/>
    </source>
</evidence>
<dbReference type="InterPro" id="IPR016135">
    <property type="entry name" value="UBQ-conjugating_enzyme/RWD"/>
</dbReference>
<dbReference type="Pfam" id="PF00179">
    <property type="entry name" value="UQ_con"/>
    <property type="match status" value="1"/>
</dbReference>
<dbReference type="GO" id="GO:0003887">
    <property type="term" value="F:DNA-directed DNA polymerase activity"/>
    <property type="evidence" value="ECO:0007669"/>
    <property type="project" value="UniProtKB-KW"/>
</dbReference>
<dbReference type="GO" id="GO:0005760">
    <property type="term" value="C:gamma DNA polymerase complex"/>
    <property type="evidence" value="ECO:0007669"/>
    <property type="project" value="InterPro"/>
</dbReference>
<dbReference type="Gene3D" id="3.30.420.390">
    <property type="match status" value="2"/>
</dbReference>
<feature type="non-terminal residue" evidence="7">
    <location>
        <position position="1221"/>
    </location>
</feature>
<dbReference type="PRINTS" id="PR00867">
    <property type="entry name" value="DNAPOLG"/>
</dbReference>
<gene>
    <name evidence="7" type="primary">Polg</name>
    <name evidence="7" type="ORF">T10_10297</name>
</gene>
<dbReference type="InterPro" id="IPR001098">
    <property type="entry name" value="DNA-dir_DNA_pol_A_palm_dom"/>
</dbReference>
<dbReference type="Gene3D" id="3.10.110.10">
    <property type="entry name" value="Ubiquitin Conjugating Enzyme"/>
    <property type="match status" value="1"/>
</dbReference>
<dbReference type="Gene3D" id="3.30.70.370">
    <property type="match status" value="1"/>
</dbReference>
<protein>
    <recommendedName>
        <fullName evidence="1">DNA-directed DNA polymerase</fullName>
        <ecNumber evidence="1">2.7.7.7</ecNumber>
    </recommendedName>
    <alternativeName>
        <fullName evidence="5">Mitochondrial DNA polymerase catalytic subunit</fullName>
    </alternativeName>
</protein>
<feature type="non-terminal residue" evidence="7">
    <location>
        <position position="1"/>
    </location>
</feature>
<keyword evidence="8" id="KW-1185">Reference proteome</keyword>
<keyword evidence="2" id="KW-0808">Transferase</keyword>
<dbReference type="PANTHER" id="PTHR10267:SF0">
    <property type="entry name" value="DNA POLYMERASE SUBUNIT GAMMA-1"/>
    <property type="match status" value="1"/>
</dbReference>
<dbReference type="Proteomes" id="UP000054843">
    <property type="component" value="Unassembled WGS sequence"/>
</dbReference>
<dbReference type="PROSITE" id="PS50127">
    <property type="entry name" value="UBC_2"/>
    <property type="match status" value="1"/>
</dbReference>
<comment type="caution">
    <text evidence="7">The sequence shown here is derived from an EMBL/GenBank/DDBJ whole genome shotgun (WGS) entry which is preliminary data.</text>
</comment>
<dbReference type="CDD" id="cd23798">
    <property type="entry name" value="UBCc_UBE2I"/>
    <property type="match status" value="1"/>
</dbReference>
<dbReference type="EMBL" id="JYDO01000175">
    <property type="protein sequence ID" value="KRZ68087.1"/>
    <property type="molecule type" value="Genomic_DNA"/>
</dbReference>